<feature type="binding site" description="axial binding residue" evidence="14">
    <location>
        <position position="473"/>
    </location>
    <ligand>
        <name>heme</name>
        <dbReference type="ChEBI" id="CHEBI:30413"/>
    </ligand>
    <ligandPart>
        <name>Fe</name>
        <dbReference type="ChEBI" id="CHEBI:18248"/>
    </ligandPart>
</feature>
<keyword evidence="8" id="KW-0492">Microsome</keyword>
<dbReference type="InterPro" id="IPR050705">
    <property type="entry name" value="Cytochrome_P450_3A"/>
</dbReference>
<feature type="transmembrane region" description="Helical" evidence="16">
    <location>
        <begin position="6"/>
        <end position="28"/>
    </location>
</feature>
<dbReference type="InterPro" id="IPR017972">
    <property type="entry name" value="Cyt_P450_CS"/>
</dbReference>
<keyword evidence="7" id="KW-0256">Endoplasmic reticulum</keyword>
<evidence type="ECO:0000256" key="10">
    <source>
        <dbReference type="ARBA" id="ARBA00023004"/>
    </source>
</evidence>
<organism evidence="17 18">
    <name type="scientific">Argiope bruennichi</name>
    <name type="common">Wasp spider</name>
    <name type="synonym">Aranea bruennichi</name>
    <dbReference type="NCBI Taxonomy" id="94029"/>
    <lineage>
        <taxon>Eukaryota</taxon>
        <taxon>Metazoa</taxon>
        <taxon>Ecdysozoa</taxon>
        <taxon>Arthropoda</taxon>
        <taxon>Chelicerata</taxon>
        <taxon>Arachnida</taxon>
        <taxon>Araneae</taxon>
        <taxon>Araneomorphae</taxon>
        <taxon>Entelegynae</taxon>
        <taxon>Araneoidea</taxon>
        <taxon>Araneidae</taxon>
        <taxon>Argiope</taxon>
    </lineage>
</organism>
<gene>
    <name evidence="17" type="ORF">HNY73_004226</name>
</gene>
<dbReference type="PROSITE" id="PS00086">
    <property type="entry name" value="CYTOCHROME_P450"/>
    <property type="match status" value="1"/>
</dbReference>
<evidence type="ECO:0000256" key="13">
    <source>
        <dbReference type="ARBA" id="ARBA00043906"/>
    </source>
</evidence>
<dbReference type="Pfam" id="PF00067">
    <property type="entry name" value="p450"/>
    <property type="match status" value="1"/>
</dbReference>
<dbReference type="FunFam" id="1.10.630.10:FF:000042">
    <property type="entry name" value="Cytochrome P450"/>
    <property type="match status" value="1"/>
</dbReference>
<evidence type="ECO:0000256" key="3">
    <source>
        <dbReference type="ARBA" id="ARBA00004406"/>
    </source>
</evidence>
<dbReference type="GO" id="GO:0016705">
    <property type="term" value="F:oxidoreductase activity, acting on paired donors, with incorporation or reduction of molecular oxygen"/>
    <property type="evidence" value="ECO:0007669"/>
    <property type="project" value="InterPro"/>
</dbReference>
<sequence length="554" mass="63250">MIGEELLYEPFVITLFLGLVSVLSLYWYSTRNANYWKKRGIPYVKPVLPFFGSTFAFLFKPFHEIEWERYQKLGPIYGFFEGSRPLLSVADPKLIREILVKEFPSFANRRDFLSGNAIVDSMLPSLTGEDWKRVRSVVSPTFTTGKIKRMVNIIKECSETLMQNFKNIAKSGRSFNAKEFYGAFTLDVIASSAFSTKLDSHKDPNNKFVRAARQGFSTNFTWRIALYQLFPRLMQAFGIPFIPSTPTNFFKDLTLQLIEQRNKTGQTRNDFLQLLMDTVKEVSQGQKWESASDKDDITSNYGQDESTHIAKSVTNKNLSLDELVAQCVIFFLAGYDTTATTLSHASHLLALHPEVQSKAYEEIREVIEKHKGELTYEALQEMKYLDNIISETLRIYPPATRLERLTTSDYKLGDTGITVPKGMVVTIPNHALQNDPKYFPNPEEFDPDRFTPEERGKRDPYVYLPFGSGPRNCVGMRFALMEVKACLAYVIANFKLQRSPETKVPLEFQLGPGLLHVKQLTWNLGLRVFEILEPKPIVGDEISLSDLGCISMQK</sequence>
<keyword evidence="10 14" id="KW-0408">Iron</keyword>
<dbReference type="AlphaFoldDB" id="A0A8T0FN94"/>
<evidence type="ECO:0000256" key="15">
    <source>
        <dbReference type="RuleBase" id="RU000461"/>
    </source>
</evidence>
<evidence type="ECO:0000256" key="12">
    <source>
        <dbReference type="ARBA" id="ARBA00023136"/>
    </source>
</evidence>
<dbReference type="PRINTS" id="PR00385">
    <property type="entry name" value="P450"/>
</dbReference>
<dbReference type="EMBL" id="JABXBU010000003">
    <property type="protein sequence ID" value="KAF8792654.1"/>
    <property type="molecule type" value="Genomic_DNA"/>
</dbReference>
<keyword evidence="16" id="KW-0812">Transmembrane</keyword>
<dbReference type="InterPro" id="IPR002401">
    <property type="entry name" value="Cyt_P450_E_grp-I"/>
</dbReference>
<evidence type="ECO:0000256" key="11">
    <source>
        <dbReference type="ARBA" id="ARBA00023033"/>
    </source>
</evidence>
<evidence type="ECO:0000256" key="5">
    <source>
        <dbReference type="ARBA" id="ARBA00022617"/>
    </source>
</evidence>
<keyword evidence="6 14" id="KW-0479">Metal-binding</keyword>
<evidence type="ECO:0000313" key="17">
    <source>
        <dbReference type="EMBL" id="KAF8792654.1"/>
    </source>
</evidence>
<evidence type="ECO:0000256" key="4">
    <source>
        <dbReference type="ARBA" id="ARBA00010617"/>
    </source>
</evidence>
<keyword evidence="12 16" id="KW-0472">Membrane</keyword>
<evidence type="ECO:0000256" key="14">
    <source>
        <dbReference type="PIRSR" id="PIRSR602401-1"/>
    </source>
</evidence>
<evidence type="ECO:0000256" key="9">
    <source>
        <dbReference type="ARBA" id="ARBA00023002"/>
    </source>
</evidence>
<evidence type="ECO:0000256" key="16">
    <source>
        <dbReference type="SAM" id="Phobius"/>
    </source>
</evidence>
<dbReference type="CDD" id="cd11055">
    <property type="entry name" value="CYP3A-like"/>
    <property type="match status" value="1"/>
</dbReference>
<evidence type="ECO:0000256" key="7">
    <source>
        <dbReference type="ARBA" id="ARBA00022824"/>
    </source>
</evidence>
<name>A0A8T0FN94_ARGBR</name>
<comment type="similarity">
    <text evidence="4 15">Belongs to the cytochrome P450 family.</text>
</comment>
<dbReference type="GO" id="GO:0020037">
    <property type="term" value="F:heme binding"/>
    <property type="evidence" value="ECO:0007669"/>
    <property type="project" value="InterPro"/>
</dbReference>
<evidence type="ECO:0000256" key="8">
    <source>
        <dbReference type="ARBA" id="ARBA00022848"/>
    </source>
</evidence>
<dbReference type="InterPro" id="IPR036396">
    <property type="entry name" value="Cyt_P450_sf"/>
</dbReference>
<dbReference type="InterPro" id="IPR001128">
    <property type="entry name" value="Cyt_P450"/>
</dbReference>
<reference evidence="17" key="1">
    <citation type="journal article" date="2020" name="bioRxiv">
        <title>Chromosome-level reference genome of the European wasp spider Argiope bruennichi: a resource for studies on range expansion and evolutionary adaptation.</title>
        <authorList>
            <person name="Sheffer M.M."/>
            <person name="Hoppe A."/>
            <person name="Krehenwinkel H."/>
            <person name="Uhl G."/>
            <person name="Kuss A.W."/>
            <person name="Jensen L."/>
            <person name="Jensen C."/>
            <person name="Gillespie R.G."/>
            <person name="Hoff K.J."/>
            <person name="Prost S."/>
        </authorList>
    </citation>
    <scope>NUCLEOTIDE SEQUENCE</scope>
</reference>
<dbReference type="GO" id="GO:0008395">
    <property type="term" value="F:steroid hydroxylase activity"/>
    <property type="evidence" value="ECO:0007669"/>
    <property type="project" value="TreeGrafter"/>
</dbReference>
<comment type="subcellular location">
    <subcellularLocation>
        <location evidence="3">Endoplasmic reticulum membrane</location>
        <topology evidence="3">Peripheral membrane protein</topology>
    </subcellularLocation>
    <subcellularLocation>
        <location evidence="2">Microsome membrane</location>
        <topology evidence="2">Peripheral membrane protein</topology>
    </subcellularLocation>
</comment>
<dbReference type="PANTHER" id="PTHR24302">
    <property type="entry name" value="CYTOCHROME P450 FAMILY 3"/>
    <property type="match status" value="1"/>
</dbReference>
<protein>
    <submittedName>
        <fullName evidence="17">Cytochrome P450 3A11 like protein</fullName>
    </submittedName>
</protein>
<keyword evidence="16" id="KW-1133">Transmembrane helix</keyword>
<comment type="caution">
    <text evidence="17">The sequence shown here is derived from an EMBL/GenBank/DDBJ whole genome shotgun (WGS) entry which is preliminary data.</text>
</comment>
<evidence type="ECO:0000256" key="6">
    <source>
        <dbReference type="ARBA" id="ARBA00022723"/>
    </source>
</evidence>
<keyword evidence="11 15" id="KW-0503">Monooxygenase</keyword>
<evidence type="ECO:0000313" key="18">
    <source>
        <dbReference type="Proteomes" id="UP000807504"/>
    </source>
</evidence>
<comment type="function">
    <text evidence="13">Cytochromes P450 are a group of heme-thiolate monooxygenases. They oxidize a variety of structurally unrelated compounds, including steroids, fatty acids, and xenobiotics.</text>
</comment>
<keyword evidence="18" id="KW-1185">Reference proteome</keyword>
<accession>A0A8T0FN94</accession>
<dbReference type="GO" id="GO:0005789">
    <property type="term" value="C:endoplasmic reticulum membrane"/>
    <property type="evidence" value="ECO:0007669"/>
    <property type="project" value="UniProtKB-SubCell"/>
</dbReference>
<evidence type="ECO:0000256" key="1">
    <source>
        <dbReference type="ARBA" id="ARBA00001971"/>
    </source>
</evidence>
<proteinExistence type="inferred from homology"/>
<comment type="cofactor">
    <cofactor evidence="1 14">
        <name>heme</name>
        <dbReference type="ChEBI" id="CHEBI:30413"/>
    </cofactor>
</comment>
<keyword evidence="5 14" id="KW-0349">Heme</keyword>
<dbReference type="Proteomes" id="UP000807504">
    <property type="component" value="Unassembled WGS sequence"/>
</dbReference>
<reference evidence="17" key="2">
    <citation type="submission" date="2020-06" db="EMBL/GenBank/DDBJ databases">
        <authorList>
            <person name="Sheffer M."/>
        </authorList>
    </citation>
    <scope>NUCLEOTIDE SEQUENCE</scope>
</reference>
<feature type="transmembrane region" description="Helical" evidence="16">
    <location>
        <begin position="40"/>
        <end position="59"/>
    </location>
</feature>
<dbReference type="PANTHER" id="PTHR24302:SF15">
    <property type="entry name" value="FATTY-ACID PEROXYGENASE"/>
    <property type="match status" value="1"/>
</dbReference>
<dbReference type="SUPFAM" id="SSF48264">
    <property type="entry name" value="Cytochrome P450"/>
    <property type="match status" value="1"/>
</dbReference>
<keyword evidence="9 15" id="KW-0560">Oxidoreductase</keyword>
<dbReference type="GO" id="GO:0005506">
    <property type="term" value="F:iron ion binding"/>
    <property type="evidence" value="ECO:0007669"/>
    <property type="project" value="InterPro"/>
</dbReference>
<dbReference type="Gene3D" id="1.10.630.10">
    <property type="entry name" value="Cytochrome P450"/>
    <property type="match status" value="1"/>
</dbReference>
<dbReference type="PRINTS" id="PR00463">
    <property type="entry name" value="EP450I"/>
</dbReference>
<evidence type="ECO:0000256" key="2">
    <source>
        <dbReference type="ARBA" id="ARBA00004174"/>
    </source>
</evidence>